<dbReference type="SUPFAM" id="SSF52096">
    <property type="entry name" value="ClpP/crotonase"/>
    <property type="match status" value="1"/>
</dbReference>
<dbReference type="CDD" id="cd06567">
    <property type="entry name" value="Peptidase_S41"/>
    <property type="match status" value="1"/>
</dbReference>
<name>A0ABW6AHF0_9BACT</name>
<reference evidence="3" key="1">
    <citation type="journal article" date="2019" name="Int. J. Syst. Evol. Microbiol.">
        <title>The Global Catalogue of Microorganisms (GCM) 10K type strain sequencing project: providing services to taxonomists for standard genome sequencing and annotation.</title>
        <authorList>
            <consortium name="The Broad Institute Genomics Platform"/>
            <consortium name="The Broad Institute Genome Sequencing Center for Infectious Disease"/>
            <person name="Wu L."/>
            <person name="Ma J."/>
        </authorList>
    </citation>
    <scope>NUCLEOTIDE SEQUENCE [LARGE SCALE GENOMIC DNA]</scope>
    <source>
        <strain evidence="3">KCTC 52490</strain>
    </source>
</reference>
<evidence type="ECO:0000259" key="1">
    <source>
        <dbReference type="SMART" id="SM00245"/>
    </source>
</evidence>
<dbReference type="GO" id="GO:0016787">
    <property type="term" value="F:hydrolase activity"/>
    <property type="evidence" value="ECO:0007669"/>
    <property type="project" value="UniProtKB-KW"/>
</dbReference>
<protein>
    <submittedName>
        <fullName evidence="2">S41 family peptidase</fullName>
        <ecNumber evidence="2">3.4.-.-</ecNumber>
    </submittedName>
</protein>
<dbReference type="Proteomes" id="UP001597512">
    <property type="component" value="Unassembled WGS sequence"/>
</dbReference>
<dbReference type="PANTHER" id="PTHR32060">
    <property type="entry name" value="TAIL-SPECIFIC PROTEASE"/>
    <property type="match status" value="1"/>
</dbReference>
<dbReference type="InterPro" id="IPR005151">
    <property type="entry name" value="Tail-specific_protease"/>
</dbReference>
<proteinExistence type="predicted"/>
<dbReference type="EC" id="3.4.-.-" evidence="2"/>
<dbReference type="RefSeq" id="WP_381501780.1">
    <property type="nucleotide sequence ID" value="NZ_JBHUOM010000007.1"/>
</dbReference>
<dbReference type="Pfam" id="PF03572">
    <property type="entry name" value="Peptidase_S41"/>
    <property type="match status" value="1"/>
</dbReference>
<organism evidence="2 3">
    <name type="scientific">Spirosoma flavum</name>
    <dbReference type="NCBI Taxonomy" id="2048557"/>
    <lineage>
        <taxon>Bacteria</taxon>
        <taxon>Pseudomonadati</taxon>
        <taxon>Bacteroidota</taxon>
        <taxon>Cytophagia</taxon>
        <taxon>Cytophagales</taxon>
        <taxon>Cytophagaceae</taxon>
        <taxon>Spirosoma</taxon>
    </lineage>
</organism>
<dbReference type="PANTHER" id="PTHR32060:SF30">
    <property type="entry name" value="CARBOXY-TERMINAL PROCESSING PROTEASE CTPA"/>
    <property type="match status" value="1"/>
</dbReference>
<evidence type="ECO:0000313" key="3">
    <source>
        <dbReference type="Proteomes" id="UP001597512"/>
    </source>
</evidence>
<keyword evidence="2" id="KW-0378">Hydrolase</keyword>
<dbReference type="EMBL" id="JBHUOM010000007">
    <property type="protein sequence ID" value="MFD2934896.1"/>
    <property type="molecule type" value="Genomic_DNA"/>
</dbReference>
<keyword evidence="3" id="KW-1185">Reference proteome</keyword>
<feature type="domain" description="Tail specific protease" evidence="1">
    <location>
        <begin position="81"/>
        <end position="310"/>
    </location>
</feature>
<gene>
    <name evidence="2" type="ORF">ACFS25_13960</name>
</gene>
<sequence length="324" mass="34388">MIASKTQYYLPVFLLLGCLFSCQKDQAPGPLSATAQTYIDQLVAAMKANSINRKTINWVDFQQQVKAKAQGAKTIADTYPAIQVALTLLEDHHSFYTPAQGTTIYGSSPLNCSNPAPAPVPALPTVGYVKVTAFSGSGSAGTAFAQAIQDAIKAADSDSIRGWIVDLRHNTGGNMWPMLAGIGPILSEGSAGYFIDPDGKYSTWSYQQGAALLDQATLSKVNSPYQLRKLNPKVAVLTDRSTASSGEAITIAFKGRRQTRSFGTSTCGLSTANIGITLSDGAVLTLTQATMVDRTKLPYGQSVEPDESSYSSTAVANAIAWLLR</sequence>
<evidence type="ECO:0000313" key="2">
    <source>
        <dbReference type="EMBL" id="MFD2934896.1"/>
    </source>
</evidence>
<dbReference type="PROSITE" id="PS51257">
    <property type="entry name" value="PROKAR_LIPOPROTEIN"/>
    <property type="match status" value="1"/>
</dbReference>
<dbReference type="InterPro" id="IPR029045">
    <property type="entry name" value="ClpP/crotonase-like_dom_sf"/>
</dbReference>
<accession>A0ABW6AHF0</accession>
<comment type="caution">
    <text evidence="2">The sequence shown here is derived from an EMBL/GenBank/DDBJ whole genome shotgun (WGS) entry which is preliminary data.</text>
</comment>
<dbReference type="Gene3D" id="3.90.226.10">
    <property type="entry name" value="2-enoyl-CoA Hydratase, Chain A, domain 1"/>
    <property type="match status" value="1"/>
</dbReference>
<dbReference type="SMART" id="SM00245">
    <property type="entry name" value="TSPc"/>
    <property type="match status" value="1"/>
</dbReference>